<dbReference type="Pfam" id="PF01564">
    <property type="entry name" value="Spermine_synth"/>
    <property type="match status" value="1"/>
</dbReference>
<keyword evidence="2 7" id="KW-0808">Transferase</keyword>
<feature type="transmembrane region" description="Helical" evidence="8">
    <location>
        <begin position="165"/>
        <end position="186"/>
    </location>
</feature>
<dbReference type="PANTHER" id="PTHR43317:SF1">
    <property type="entry name" value="THERMOSPERMINE SYNTHASE ACAULIS5"/>
    <property type="match status" value="1"/>
</dbReference>
<gene>
    <name evidence="10" type="ORF">DDZ13_05160</name>
</gene>
<feature type="transmembrane region" description="Helical" evidence="8">
    <location>
        <begin position="51"/>
        <end position="75"/>
    </location>
</feature>
<keyword evidence="5 7" id="KW-0620">Polyamine biosynthesis</keyword>
<feature type="transmembrane region" description="Helical" evidence="8">
    <location>
        <begin position="243"/>
        <end position="262"/>
    </location>
</feature>
<dbReference type="GO" id="GO:0016740">
    <property type="term" value="F:transferase activity"/>
    <property type="evidence" value="ECO:0007669"/>
    <property type="project" value="UniProtKB-UniRule"/>
</dbReference>
<sequence length="860" mass="94696">MKLKPETSDKLPEKTTTPLGFLVLILLSGGAALIYQILWMRQLGLVFGNTAQAAAMTLGLFFLGLACGSSFWGWLSPRIKRPLRTYAWLELGIGLSGVLCLPLLHLYREIYPALYGQFADSWLWLIKALLALVMVFPGSFLMGGTIPLMGKFLVRERLAFGRITASIYGINTLGAATGAFAAAFIILPNLGFRLSCLTAVSISVLVALLALRLARRERIAAPDQLPPVSPQAEASKAILSRPFICLLAFFSGFNVLALEVLWTRMFALVHENSVYSFAAILVVVLLALAAGAWLASLLARKSRGPVPILHLLCALSGLSVWIVPTLFLKLTDDLQMLPEKGSFVSYVLQLFATAFGAIGLPCLLLGVLFPFLMKAEERFAQSPGKSIGLLAGINTTGAILGSLICGFFMLETLGMWRSMQVLAAVYLLLTLLLPAAGNLLAQSVKVASAILLLLLFNAWKPAELPVSAFDPADGPQEVVERWEASDSTVTVVRKANGEHAIRINSNYSLGSSEAYMTQIFQTRVPLLAFPNTKSIFYLGMGTGITAGEALDRRDFPQVERITVCELSPEVITAARKYFGGSPGRPDLVNGLFKDPRATVLAEDGRNYLMASKERYDMINADLFLPYRSGTGNLYSLEHYRTARERLNPGGVYVQWLPLYQLSQQEFGVIARTMLEAFEYVSIWRNHFQPGNEVVALIGHIDEKPIPSSNIDTSQEQLRAVQGARAIDLPRVVLPVNEQTIPLFYAGNLSNSRDRFEMYPLNTDDRPIIEFNAPRSLRQPQEAGRPHFVGKKFAAFIDHILADTPPASDPLLSDRKASIRELPLAGAAFHRAWIAFADQDIEALEHHWKDFIEHWLATTQN</sequence>
<comment type="caution">
    <text evidence="10">The sequence shown here is derived from an EMBL/GenBank/DDBJ whole genome shotgun (WGS) entry which is preliminary data.</text>
</comment>
<feature type="transmembrane region" description="Helical" evidence="8">
    <location>
        <begin position="387"/>
        <end position="409"/>
    </location>
</feature>
<dbReference type="PROSITE" id="PS51006">
    <property type="entry name" value="PABS_2"/>
    <property type="match status" value="1"/>
</dbReference>
<dbReference type="SUPFAM" id="SSF53335">
    <property type="entry name" value="S-adenosyl-L-methionine-dependent methyltransferases"/>
    <property type="match status" value="1"/>
</dbReference>
<dbReference type="RefSeq" id="WP_110130373.1">
    <property type="nucleotide sequence ID" value="NZ_QHJQ01000003.1"/>
</dbReference>
<dbReference type="SUPFAM" id="SSF103473">
    <property type="entry name" value="MFS general substrate transporter"/>
    <property type="match status" value="1"/>
</dbReference>
<dbReference type="AlphaFoldDB" id="A0A317ZG84"/>
<dbReference type="Gene3D" id="3.40.50.150">
    <property type="entry name" value="Vaccinia Virus protein VP39"/>
    <property type="match status" value="1"/>
</dbReference>
<evidence type="ECO:0000256" key="6">
    <source>
        <dbReference type="ARBA" id="ARBA00023136"/>
    </source>
</evidence>
<dbReference type="InterPro" id="IPR036259">
    <property type="entry name" value="MFS_trans_sf"/>
</dbReference>
<dbReference type="Pfam" id="PF07690">
    <property type="entry name" value="MFS_1"/>
    <property type="match status" value="1"/>
</dbReference>
<evidence type="ECO:0000259" key="9">
    <source>
        <dbReference type="PROSITE" id="PS51006"/>
    </source>
</evidence>
<feature type="transmembrane region" description="Helical" evidence="8">
    <location>
        <begin position="21"/>
        <end position="39"/>
    </location>
</feature>
<dbReference type="GO" id="GO:0022857">
    <property type="term" value="F:transmembrane transporter activity"/>
    <property type="evidence" value="ECO:0007669"/>
    <property type="project" value="InterPro"/>
</dbReference>
<accession>A0A317ZG84</accession>
<comment type="similarity">
    <text evidence="1">Belongs to the spermidine/spermine synthase family.</text>
</comment>
<feature type="domain" description="PABS" evidence="9">
    <location>
        <begin position="524"/>
        <end position="704"/>
    </location>
</feature>
<dbReference type="NCBIfam" id="NF037959">
    <property type="entry name" value="MFS_SpdSyn"/>
    <property type="match status" value="1"/>
</dbReference>
<feature type="transmembrane region" description="Helical" evidence="8">
    <location>
        <begin position="415"/>
        <end position="433"/>
    </location>
</feature>
<evidence type="ECO:0000313" key="10">
    <source>
        <dbReference type="EMBL" id="PXA04566.1"/>
    </source>
</evidence>
<name>A0A317ZG84_9BACT</name>
<evidence type="ECO:0000256" key="2">
    <source>
        <dbReference type="ARBA" id="ARBA00022679"/>
    </source>
</evidence>
<dbReference type="Gene3D" id="1.20.1250.20">
    <property type="entry name" value="MFS general substrate transporter like domains"/>
    <property type="match status" value="1"/>
</dbReference>
<keyword evidence="3 8" id="KW-0812">Transmembrane</keyword>
<evidence type="ECO:0000256" key="3">
    <source>
        <dbReference type="ARBA" id="ARBA00022692"/>
    </source>
</evidence>
<evidence type="ECO:0000256" key="8">
    <source>
        <dbReference type="SAM" id="Phobius"/>
    </source>
</evidence>
<dbReference type="InterPro" id="IPR029063">
    <property type="entry name" value="SAM-dependent_MTases_sf"/>
</dbReference>
<feature type="transmembrane region" description="Helical" evidence="8">
    <location>
        <begin position="274"/>
        <end position="296"/>
    </location>
</feature>
<feature type="transmembrane region" description="Helical" evidence="8">
    <location>
        <begin position="122"/>
        <end position="144"/>
    </location>
</feature>
<feature type="active site" description="Proton acceptor" evidence="7">
    <location>
        <position position="621"/>
    </location>
</feature>
<dbReference type="Proteomes" id="UP000247099">
    <property type="component" value="Unassembled WGS sequence"/>
</dbReference>
<protein>
    <recommendedName>
        <fullName evidence="9">PABS domain-containing protein</fullName>
    </recommendedName>
</protein>
<evidence type="ECO:0000256" key="1">
    <source>
        <dbReference type="ARBA" id="ARBA00007867"/>
    </source>
</evidence>
<evidence type="ECO:0000256" key="5">
    <source>
        <dbReference type="ARBA" id="ARBA00023115"/>
    </source>
</evidence>
<dbReference type="OrthoDB" id="178643at2"/>
<organism evidence="10 11">
    <name type="scientific">Coraliomargarita sinensis</name>
    <dbReference type="NCBI Taxonomy" id="2174842"/>
    <lineage>
        <taxon>Bacteria</taxon>
        <taxon>Pseudomonadati</taxon>
        <taxon>Verrucomicrobiota</taxon>
        <taxon>Opitutia</taxon>
        <taxon>Puniceicoccales</taxon>
        <taxon>Coraliomargaritaceae</taxon>
        <taxon>Coraliomargarita</taxon>
    </lineage>
</organism>
<keyword evidence="11" id="KW-1185">Reference proteome</keyword>
<proteinExistence type="inferred from homology"/>
<evidence type="ECO:0000256" key="7">
    <source>
        <dbReference type="PROSITE-ProRule" id="PRU00354"/>
    </source>
</evidence>
<evidence type="ECO:0000256" key="4">
    <source>
        <dbReference type="ARBA" id="ARBA00022989"/>
    </source>
</evidence>
<keyword evidence="4 8" id="KW-1133">Transmembrane helix</keyword>
<keyword evidence="6 8" id="KW-0472">Membrane</keyword>
<dbReference type="PANTHER" id="PTHR43317">
    <property type="entry name" value="THERMOSPERMINE SYNTHASE ACAULIS5"/>
    <property type="match status" value="1"/>
</dbReference>
<feature type="transmembrane region" description="Helical" evidence="8">
    <location>
        <begin position="308"/>
        <end position="328"/>
    </location>
</feature>
<dbReference type="EMBL" id="QHJQ01000003">
    <property type="protein sequence ID" value="PXA04566.1"/>
    <property type="molecule type" value="Genomic_DNA"/>
</dbReference>
<dbReference type="InParanoid" id="A0A317ZG84"/>
<feature type="transmembrane region" description="Helical" evidence="8">
    <location>
        <begin position="87"/>
        <end position="107"/>
    </location>
</feature>
<dbReference type="GO" id="GO:0006596">
    <property type="term" value="P:polyamine biosynthetic process"/>
    <property type="evidence" value="ECO:0007669"/>
    <property type="project" value="UniProtKB-UniRule"/>
</dbReference>
<dbReference type="InterPro" id="IPR030374">
    <property type="entry name" value="PABS"/>
</dbReference>
<reference evidence="10 11" key="1">
    <citation type="submission" date="2018-05" db="EMBL/GenBank/DDBJ databases">
        <title>Coraliomargarita sinensis sp. nov., isolated from a marine solar saltern.</title>
        <authorList>
            <person name="Zhou L.Y."/>
        </authorList>
    </citation>
    <scope>NUCLEOTIDE SEQUENCE [LARGE SCALE GENOMIC DNA]</scope>
    <source>
        <strain evidence="10 11">WN38</strain>
    </source>
</reference>
<feature type="transmembrane region" description="Helical" evidence="8">
    <location>
        <begin position="348"/>
        <end position="375"/>
    </location>
</feature>
<feature type="transmembrane region" description="Helical" evidence="8">
    <location>
        <begin position="192"/>
        <end position="211"/>
    </location>
</feature>
<dbReference type="InterPro" id="IPR011701">
    <property type="entry name" value="MFS"/>
</dbReference>
<evidence type="ECO:0000313" key="11">
    <source>
        <dbReference type="Proteomes" id="UP000247099"/>
    </source>
</evidence>
<dbReference type="CDD" id="cd02440">
    <property type="entry name" value="AdoMet_MTases"/>
    <property type="match status" value="1"/>
</dbReference>